<accession>A0ABP8GKW8</accession>
<dbReference type="Proteomes" id="UP001501725">
    <property type="component" value="Unassembled WGS sequence"/>
</dbReference>
<dbReference type="PRINTS" id="PR01217">
    <property type="entry name" value="PRICHEXTENSN"/>
</dbReference>
<sequence length="307" mass="32490">MERVRVLIQKLAAQEAGGATPAQLLQTVQELHAALGAQQQQAALPAGGRVAVLMPALPVAAAVAAVPAPQQEPAPVNPAPVFVETPAAAEPDAPAPIVPVAAPPAEVPAAPVEAPPVPEPPAPEPAAPAPSAPEPYVLQKPEVIAPAPPAQPAYVPPAYEPPPPAYTPPPTPPPSAYTTPAFNPLEEVPTLAQQAPSPEVHRALGEGGASLNDRLKQEHVELGKKLTGGPIKDLRKGISLNDRYLFISELFRGDEAMYERSIKTINGFHILPEAEYWINRELKLKLGWPDGSETVQQFDQLVRRRFS</sequence>
<evidence type="ECO:0000256" key="1">
    <source>
        <dbReference type="SAM" id="MobiDB-lite"/>
    </source>
</evidence>
<dbReference type="EMBL" id="BAABGY010000006">
    <property type="protein sequence ID" value="GAA4325975.1"/>
    <property type="molecule type" value="Genomic_DNA"/>
</dbReference>
<feature type="region of interest" description="Disordered" evidence="1">
    <location>
        <begin position="108"/>
        <end position="134"/>
    </location>
</feature>
<comment type="caution">
    <text evidence="2">The sequence shown here is derived from an EMBL/GenBank/DDBJ whole genome shotgun (WGS) entry which is preliminary data.</text>
</comment>
<keyword evidence="3" id="KW-1185">Reference proteome</keyword>
<reference evidence="3" key="1">
    <citation type="journal article" date="2019" name="Int. J. Syst. Evol. Microbiol.">
        <title>The Global Catalogue of Microorganisms (GCM) 10K type strain sequencing project: providing services to taxonomists for standard genome sequencing and annotation.</title>
        <authorList>
            <consortium name="The Broad Institute Genomics Platform"/>
            <consortium name="The Broad Institute Genome Sequencing Center for Infectious Disease"/>
            <person name="Wu L."/>
            <person name="Ma J."/>
        </authorList>
    </citation>
    <scope>NUCLEOTIDE SEQUENCE [LARGE SCALE GENOMIC DNA]</scope>
    <source>
        <strain evidence="3">JCM 17919</strain>
    </source>
</reference>
<evidence type="ECO:0000313" key="2">
    <source>
        <dbReference type="EMBL" id="GAA4325975.1"/>
    </source>
</evidence>
<protein>
    <submittedName>
        <fullName evidence="2">Uncharacterized protein</fullName>
    </submittedName>
</protein>
<feature type="region of interest" description="Disordered" evidence="1">
    <location>
        <begin position="154"/>
        <end position="174"/>
    </location>
</feature>
<organism evidence="2 3">
    <name type="scientific">Flaviaesturariibacter amylovorans</name>
    <dbReference type="NCBI Taxonomy" id="1084520"/>
    <lineage>
        <taxon>Bacteria</taxon>
        <taxon>Pseudomonadati</taxon>
        <taxon>Bacteroidota</taxon>
        <taxon>Chitinophagia</taxon>
        <taxon>Chitinophagales</taxon>
        <taxon>Chitinophagaceae</taxon>
        <taxon>Flaviaestuariibacter</taxon>
    </lineage>
</organism>
<feature type="compositionally biased region" description="Pro residues" evidence="1">
    <location>
        <begin position="113"/>
        <end position="133"/>
    </location>
</feature>
<gene>
    <name evidence="2" type="ORF">GCM10023184_14330</name>
</gene>
<proteinExistence type="predicted"/>
<evidence type="ECO:0000313" key="3">
    <source>
        <dbReference type="Proteomes" id="UP001501725"/>
    </source>
</evidence>
<name>A0ABP8GKW8_9BACT</name>